<dbReference type="PANTHER" id="PTHR31010:SF2">
    <property type="entry name" value="RAN-SPECIFIC GTPASE-ACTIVATING PROTEIN 30"/>
    <property type="match status" value="1"/>
</dbReference>
<reference evidence="3" key="1">
    <citation type="submission" date="2016-02" db="EMBL/GenBank/DDBJ databases">
        <title>Draft genome sequence of Microdochium bolleyi, a fungal endophyte of beachgrass.</title>
        <authorList>
            <consortium name="DOE Joint Genome Institute"/>
            <person name="David A.S."/>
            <person name="May G."/>
            <person name="Haridas S."/>
            <person name="Lim J."/>
            <person name="Wang M."/>
            <person name="Labutti K."/>
            <person name="Lipzen A."/>
            <person name="Barry K."/>
            <person name="Grigoriev I.V."/>
        </authorList>
    </citation>
    <scope>NUCLEOTIDE SEQUENCE [LARGE SCALE GENOMIC DNA]</scope>
    <source>
        <strain evidence="3">J235TASD1</strain>
    </source>
</reference>
<name>A0A136IY11_9PEZI</name>
<accession>A0A136IY11</accession>
<dbReference type="InParanoid" id="A0A136IY11"/>
<dbReference type="Pfam" id="PF05508">
    <property type="entry name" value="Ran-binding"/>
    <property type="match status" value="1"/>
</dbReference>
<dbReference type="GO" id="GO:0005737">
    <property type="term" value="C:cytoplasm"/>
    <property type="evidence" value="ECO:0007669"/>
    <property type="project" value="TreeGrafter"/>
</dbReference>
<dbReference type="FunCoup" id="A0A136IY11">
    <property type="interactions" value="8"/>
</dbReference>
<dbReference type="PANTHER" id="PTHR31010">
    <property type="entry name" value="RAN-SPECIFIC GTPASE-ACTIVATING PROTEIN 30-RELATED"/>
    <property type="match status" value="1"/>
</dbReference>
<organism evidence="2 3">
    <name type="scientific">Microdochium bolleyi</name>
    <dbReference type="NCBI Taxonomy" id="196109"/>
    <lineage>
        <taxon>Eukaryota</taxon>
        <taxon>Fungi</taxon>
        <taxon>Dikarya</taxon>
        <taxon>Ascomycota</taxon>
        <taxon>Pezizomycotina</taxon>
        <taxon>Sordariomycetes</taxon>
        <taxon>Xylariomycetidae</taxon>
        <taxon>Xylariales</taxon>
        <taxon>Microdochiaceae</taxon>
        <taxon>Microdochium</taxon>
    </lineage>
</organism>
<dbReference type="OrthoDB" id="512915at2759"/>
<evidence type="ECO:0000313" key="2">
    <source>
        <dbReference type="EMBL" id="KXJ89781.1"/>
    </source>
</evidence>
<proteinExistence type="predicted"/>
<dbReference type="GO" id="GO:0005634">
    <property type="term" value="C:nucleus"/>
    <property type="evidence" value="ECO:0007669"/>
    <property type="project" value="TreeGrafter"/>
</dbReference>
<evidence type="ECO:0000256" key="1">
    <source>
        <dbReference type="SAM" id="MobiDB-lite"/>
    </source>
</evidence>
<keyword evidence="3" id="KW-1185">Reference proteome</keyword>
<evidence type="ECO:0000313" key="3">
    <source>
        <dbReference type="Proteomes" id="UP000070501"/>
    </source>
</evidence>
<gene>
    <name evidence="2" type="ORF">Micbo1qcDRAFT_149573</name>
</gene>
<dbReference type="GO" id="GO:0030695">
    <property type="term" value="F:GTPase regulator activity"/>
    <property type="evidence" value="ECO:0007669"/>
    <property type="project" value="TreeGrafter"/>
</dbReference>
<sequence>MDALLAKLSYHATSFAIRSCLALTSKYVAKHAGSLLKTVDDGPLRQQFVHLQRRLARKIELLSPILESIDVRFAQGETNLEAIIKISHELRQAIDALEARILITHSKRRNSQAGSDATLSAASTEVLAIVNDIKDLIANIDDAVPLVNLWISSLPRPPTESTPFSPSRLLQASMLLNIADTQYILDPSRPMQVGPDFGISLYMLFRGHASLRSDEEPYGIEEGQRKPLWQQVMRKARIRLYRIPEDGIDRENQESHYVPAATYKYHLQIVEDLDDGLLHTPDRTSPVSTSYDGVAFAGLRQAIPIADISKLLYTEIGSLLNIVPDDEKRSNPVLLLKREANTSVSPARDSMLHQIKHEEPAIAAAVTEDEVQSEIDQQLFGDFEVAKCAATDRAAATKAVNLQQPHDDTWRLPANLDPEWMALEVYIPDEDGCGRSDSSQTSEDLDQQGLPCNEEDAEAYEATSDVDTNLCSQFARMSMIPLHQPRHFIHDADIAQRCAHNLIKRSPFGAITTSLSLLEMLLRLTSLQEFEQKTHLAVPDRLLRFYLDESASTSGLHGPQRVSAKREAEAKMGFDPYTDSPGMP</sequence>
<dbReference type="AlphaFoldDB" id="A0A136IY11"/>
<protein>
    <submittedName>
        <fullName evidence="2">RanGTP-binding protein-domain-containing protein</fullName>
    </submittedName>
</protein>
<dbReference type="Proteomes" id="UP000070501">
    <property type="component" value="Unassembled WGS sequence"/>
</dbReference>
<dbReference type="EMBL" id="KQ964254">
    <property type="protein sequence ID" value="KXJ89781.1"/>
    <property type="molecule type" value="Genomic_DNA"/>
</dbReference>
<feature type="region of interest" description="Disordered" evidence="1">
    <location>
        <begin position="552"/>
        <end position="584"/>
    </location>
</feature>
<dbReference type="InterPro" id="IPR008812">
    <property type="entry name" value="Ran_GTP-bd-rel"/>
</dbReference>